<feature type="transmembrane region" description="Helical" evidence="8">
    <location>
        <begin position="151"/>
        <end position="170"/>
    </location>
</feature>
<comment type="similarity">
    <text evidence="2 8">Belongs to the alanine or glycine:cation symporter (AGCS) (TC 2.A.25) family.</text>
</comment>
<dbReference type="KEGG" id="snep:Enr13x_57630"/>
<dbReference type="Proteomes" id="UP000319004">
    <property type="component" value="Chromosome"/>
</dbReference>
<sequence length="582" mass="62627">MYLNLFTLDSINEILWGPWTPYALLAAGVLFTVWTRFIQWTAVTHGVDVIRGRYDDPDDPGAISHFQALSAALSATVGLGNIGGVALAVGAGGPGALFWMWVVGVLGMALKSVEITLAMLYRKTEDPENPSGGAMWVVEQVLGSKGGIWRVIGRACGVFFCITLVIATFTNGNMFQAWSVAELSERYFGVPKLFTGIAMALIVGLVIVGGIKRIGSVAATLVPMMCLLYLVSAFVVLAIHVTEIPSLLMTVVRCAFQPTEAVGAFVGGTAGWGFIQGMKRAFFSNEAGLGSAPIAHAAAKTSEAAREGIVGGLGPFIDTLCICTLTGLVILCTSTWNREPIGECTRRLEIQKQVQPGEDGDITFSVVSAAEPADLPTDESGAWAVGDRFFIVGDAGDAIHRKTGSSRVKLFGEITEDQEPSIRWEPLSVIPRDWDGVVGEITIGSAAVYRDHAGAELTAFAFDREFPGLGRWLVTFAAWLFAISSMISWSYYGEQGMIYLLGQKSVLPFKCVFLAGAIYAANWIENADEMVKFMDLGTGAMLWANIPIVLVLGHLAVRSLADYRKKLAEGRFKRHDGGQSLR</sequence>
<dbReference type="OrthoDB" id="9804874at2"/>
<proteinExistence type="inferred from homology"/>
<reference evidence="9 10" key="1">
    <citation type="submission" date="2019-03" db="EMBL/GenBank/DDBJ databases">
        <title>Deep-cultivation of Planctomycetes and their phenomic and genomic characterization uncovers novel biology.</title>
        <authorList>
            <person name="Wiegand S."/>
            <person name="Jogler M."/>
            <person name="Boedeker C."/>
            <person name="Pinto D."/>
            <person name="Vollmers J."/>
            <person name="Rivas-Marin E."/>
            <person name="Kohn T."/>
            <person name="Peeters S.H."/>
            <person name="Heuer A."/>
            <person name="Rast P."/>
            <person name="Oberbeckmann S."/>
            <person name="Bunk B."/>
            <person name="Jeske O."/>
            <person name="Meyerdierks A."/>
            <person name="Storesund J.E."/>
            <person name="Kallscheuer N."/>
            <person name="Luecker S."/>
            <person name="Lage O.M."/>
            <person name="Pohl T."/>
            <person name="Merkel B.J."/>
            <person name="Hornburger P."/>
            <person name="Mueller R.-W."/>
            <person name="Bruemmer F."/>
            <person name="Labrenz M."/>
            <person name="Spormann A.M."/>
            <person name="Op den Camp H."/>
            <person name="Overmann J."/>
            <person name="Amann R."/>
            <person name="Jetten M.S.M."/>
            <person name="Mascher T."/>
            <person name="Medema M.H."/>
            <person name="Devos D.P."/>
            <person name="Kaster A.-K."/>
            <person name="Ovreas L."/>
            <person name="Rohde M."/>
            <person name="Galperin M.Y."/>
            <person name="Jogler C."/>
        </authorList>
    </citation>
    <scope>NUCLEOTIDE SEQUENCE [LARGE SCALE GENOMIC DNA]</scope>
    <source>
        <strain evidence="9 10">Enr13</strain>
    </source>
</reference>
<feature type="transmembrane region" description="Helical" evidence="8">
    <location>
        <begin position="536"/>
        <end position="557"/>
    </location>
</feature>
<keyword evidence="7 8" id="KW-0472">Membrane</keyword>
<dbReference type="PANTHER" id="PTHR30330:SF3">
    <property type="entry name" value="TRANSCRIPTIONAL REGULATOR, LRP FAMILY"/>
    <property type="match status" value="1"/>
</dbReference>
<evidence type="ECO:0000256" key="6">
    <source>
        <dbReference type="ARBA" id="ARBA00022989"/>
    </source>
</evidence>
<evidence type="ECO:0000256" key="4">
    <source>
        <dbReference type="ARBA" id="ARBA00022475"/>
    </source>
</evidence>
<keyword evidence="6 8" id="KW-1133">Transmembrane helix</keyword>
<evidence type="ECO:0000256" key="3">
    <source>
        <dbReference type="ARBA" id="ARBA00022448"/>
    </source>
</evidence>
<keyword evidence="10" id="KW-1185">Reference proteome</keyword>
<gene>
    <name evidence="9" type="primary">alsT</name>
    <name evidence="9" type="ORF">Enr13x_57630</name>
</gene>
<feature type="transmembrane region" description="Helical" evidence="8">
    <location>
        <begin position="20"/>
        <end position="38"/>
    </location>
</feature>
<keyword evidence="4 8" id="KW-1003">Cell membrane</keyword>
<evidence type="ECO:0000256" key="5">
    <source>
        <dbReference type="ARBA" id="ARBA00022692"/>
    </source>
</evidence>
<dbReference type="PRINTS" id="PR00175">
    <property type="entry name" value="NAALASMPORT"/>
</dbReference>
<evidence type="ECO:0000256" key="1">
    <source>
        <dbReference type="ARBA" id="ARBA00004651"/>
    </source>
</evidence>
<dbReference type="GO" id="GO:0005886">
    <property type="term" value="C:plasma membrane"/>
    <property type="evidence" value="ECO:0007669"/>
    <property type="project" value="UniProtKB-SubCell"/>
</dbReference>
<dbReference type="GO" id="GO:0005283">
    <property type="term" value="F:amino acid:sodium symporter activity"/>
    <property type="evidence" value="ECO:0007669"/>
    <property type="project" value="InterPro"/>
</dbReference>
<feature type="transmembrane region" description="Helical" evidence="8">
    <location>
        <begin position="505"/>
        <end position="524"/>
    </location>
</feature>
<accession>A0A518HYE1</accession>
<feature type="transmembrane region" description="Helical" evidence="8">
    <location>
        <begin position="71"/>
        <end position="92"/>
    </location>
</feature>
<evidence type="ECO:0000256" key="2">
    <source>
        <dbReference type="ARBA" id="ARBA00009261"/>
    </source>
</evidence>
<feature type="transmembrane region" description="Helical" evidence="8">
    <location>
        <begin position="218"/>
        <end position="241"/>
    </location>
</feature>
<dbReference type="Gene3D" id="1.20.1740.10">
    <property type="entry name" value="Amino acid/polyamine transporter I"/>
    <property type="match status" value="1"/>
</dbReference>
<organism evidence="9 10">
    <name type="scientific">Stieleria neptunia</name>
    <dbReference type="NCBI Taxonomy" id="2527979"/>
    <lineage>
        <taxon>Bacteria</taxon>
        <taxon>Pseudomonadati</taxon>
        <taxon>Planctomycetota</taxon>
        <taxon>Planctomycetia</taxon>
        <taxon>Pirellulales</taxon>
        <taxon>Pirellulaceae</taxon>
        <taxon>Stieleria</taxon>
    </lineage>
</organism>
<keyword evidence="8" id="KW-0769">Symport</keyword>
<dbReference type="PANTHER" id="PTHR30330">
    <property type="entry name" value="AGSS FAMILY TRANSPORTER, SODIUM-ALANINE"/>
    <property type="match status" value="1"/>
</dbReference>
<evidence type="ECO:0000256" key="7">
    <source>
        <dbReference type="ARBA" id="ARBA00023136"/>
    </source>
</evidence>
<dbReference type="EMBL" id="CP037423">
    <property type="protein sequence ID" value="QDV45860.1"/>
    <property type="molecule type" value="Genomic_DNA"/>
</dbReference>
<keyword evidence="5 8" id="KW-0812">Transmembrane</keyword>
<feature type="transmembrane region" description="Helical" evidence="8">
    <location>
        <begin position="190"/>
        <end position="211"/>
    </location>
</feature>
<evidence type="ECO:0000313" key="9">
    <source>
        <dbReference type="EMBL" id="QDV45860.1"/>
    </source>
</evidence>
<evidence type="ECO:0000256" key="8">
    <source>
        <dbReference type="RuleBase" id="RU363064"/>
    </source>
</evidence>
<keyword evidence="3 8" id="KW-0813">Transport</keyword>
<name>A0A518HYE1_9BACT</name>
<protein>
    <submittedName>
        <fullName evidence="9">Amino-acid carrier protein AlsT</fullName>
    </submittedName>
</protein>
<dbReference type="AlphaFoldDB" id="A0A518HYE1"/>
<evidence type="ECO:0000313" key="10">
    <source>
        <dbReference type="Proteomes" id="UP000319004"/>
    </source>
</evidence>
<feature type="transmembrane region" description="Helical" evidence="8">
    <location>
        <begin position="98"/>
        <end position="121"/>
    </location>
</feature>
<feature type="transmembrane region" description="Helical" evidence="8">
    <location>
        <begin position="472"/>
        <end position="493"/>
    </location>
</feature>
<comment type="subcellular location">
    <subcellularLocation>
        <location evidence="1 8">Cell membrane</location>
        <topology evidence="1 8">Multi-pass membrane protein</topology>
    </subcellularLocation>
</comment>
<dbReference type="NCBIfam" id="TIGR00835">
    <property type="entry name" value="agcS"/>
    <property type="match status" value="1"/>
</dbReference>
<dbReference type="RefSeq" id="WP_145390086.1">
    <property type="nucleotide sequence ID" value="NZ_CP037423.1"/>
</dbReference>
<dbReference type="Pfam" id="PF01235">
    <property type="entry name" value="Na_Ala_symp"/>
    <property type="match status" value="1"/>
</dbReference>
<dbReference type="InterPro" id="IPR001463">
    <property type="entry name" value="Na/Ala_symport"/>
</dbReference>